<dbReference type="RefSeq" id="WP_125245002.1">
    <property type="nucleotide sequence ID" value="NZ_RSED01000021.1"/>
</dbReference>
<comment type="similarity">
    <text evidence="1">Belongs to the LysR transcriptional regulatory family.</text>
</comment>
<evidence type="ECO:0000259" key="5">
    <source>
        <dbReference type="PROSITE" id="PS50931"/>
    </source>
</evidence>
<keyword evidence="7" id="KW-1185">Reference proteome</keyword>
<dbReference type="EMBL" id="RSED01000021">
    <property type="protein sequence ID" value="RRS02536.1"/>
    <property type="molecule type" value="Genomic_DNA"/>
</dbReference>
<keyword evidence="3" id="KW-0238">DNA-binding</keyword>
<accession>A0A426V6J9</accession>
<evidence type="ECO:0000256" key="4">
    <source>
        <dbReference type="ARBA" id="ARBA00023163"/>
    </source>
</evidence>
<dbReference type="PROSITE" id="PS50931">
    <property type="entry name" value="HTH_LYSR"/>
    <property type="match status" value="1"/>
</dbReference>
<dbReference type="CDD" id="cd08422">
    <property type="entry name" value="PBP2_CrgA_like"/>
    <property type="match status" value="1"/>
</dbReference>
<dbReference type="InterPro" id="IPR036390">
    <property type="entry name" value="WH_DNA-bd_sf"/>
</dbReference>
<keyword evidence="2" id="KW-0805">Transcription regulation</keyword>
<dbReference type="InterPro" id="IPR058163">
    <property type="entry name" value="LysR-type_TF_proteobact-type"/>
</dbReference>
<dbReference type="GO" id="GO:0043565">
    <property type="term" value="F:sequence-specific DNA binding"/>
    <property type="evidence" value="ECO:0007669"/>
    <property type="project" value="TreeGrafter"/>
</dbReference>
<dbReference type="SUPFAM" id="SSF53850">
    <property type="entry name" value="Periplasmic binding protein-like II"/>
    <property type="match status" value="1"/>
</dbReference>
<dbReference type="FunFam" id="1.10.10.10:FF:000001">
    <property type="entry name" value="LysR family transcriptional regulator"/>
    <property type="match status" value="1"/>
</dbReference>
<feature type="domain" description="HTH lysR-type" evidence="5">
    <location>
        <begin position="1"/>
        <end position="59"/>
    </location>
</feature>
<organism evidence="6 7">
    <name type="scientific">Aquabacterium soli</name>
    <dbReference type="NCBI Taxonomy" id="2493092"/>
    <lineage>
        <taxon>Bacteria</taxon>
        <taxon>Pseudomonadati</taxon>
        <taxon>Pseudomonadota</taxon>
        <taxon>Betaproteobacteria</taxon>
        <taxon>Burkholderiales</taxon>
        <taxon>Aquabacterium</taxon>
    </lineage>
</organism>
<dbReference type="GO" id="GO:0006351">
    <property type="term" value="P:DNA-templated transcription"/>
    <property type="evidence" value="ECO:0007669"/>
    <property type="project" value="TreeGrafter"/>
</dbReference>
<evidence type="ECO:0000313" key="6">
    <source>
        <dbReference type="EMBL" id="RRS02536.1"/>
    </source>
</evidence>
<dbReference type="OrthoDB" id="9786526at2"/>
<gene>
    <name evidence="6" type="ORF">EIP75_20200</name>
</gene>
<proteinExistence type="inferred from homology"/>
<comment type="caution">
    <text evidence="6">The sequence shown here is derived from an EMBL/GenBank/DDBJ whole genome shotgun (WGS) entry which is preliminary data.</text>
</comment>
<protein>
    <submittedName>
        <fullName evidence="6">LysR family transcriptional regulator</fullName>
    </submittedName>
</protein>
<evidence type="ECO:0000256" key="1">
    <source>
        <dbReference type="ARBA" id="ARBA00009437"/>
    </source>
</evidence>
<dbReference type="Gene3D" id="1.10.10.10">
    <property type="entry name" value="Winged helix-like DNA-binding domain superfamily/Winged helix DNA-binding domain"/>
    <property type="match status" value="1"/>
</dbReference>
<dbReference type="InterPro" id="IPR005119">
    <property type="entry name" value="LysR_subst-bd"/>
</dbReference>
<keyword evidence="4" id="KW-0804">Transcription</keyword>
<dbReference type="AlphaFoldDB" id="A0A426V6J9"/>
<dbReference type="InterPro" id="IPR036388">
    <property type="entry name" value="WH-like_DNA-bd_sf"/>
</dbReference>
<dbReference type="InterPro" id="IPR000847">
    <property type="entry name" value="LysR_HTH_N"/>
</dbReference>
<dbReference type="SUPFAM" id="SSF46785">
    <property type="entry name" value="Winged helix' DNA-binding domain"/>
    <property type="match status" value="1"/>
</dbReference>
<dbReference type="PANTHER" id="PTHR30537">
    <property type="entry name" value="HTH-TYPE TRANSCRIPTIONAL REGULATOR"/>
    <property type="match status" value="1"/>
</dbReference>
<reference evidence="6 7" key="1">
    <citation type="submission" date="2018-12" db="EMBL/GenBank/DDBJ databases">
        <title>The whole draft genome of Aquabacterium sp. SJQ9.</title>
        <authorList>
            <person name="Sun L."/>
            <person name="Gao X."/>
            <person name="Chen W."/>
            <person name="Huang K."/>
        </authorList>
    </citation>
    <scope>NUCLEOTIDE SEQUENCE [LARGE SCALE GENOMIC DNA]</scope>
    <source>
        <strain evidence="6 7">SJQ9</strain>
    </source>
</reference>
<dbReference type="GO" id="GO:0003700">
    <property type="term" value="F:DNA-binding transcription factor activity"/>
    <property type="evidence" value="ECO:0007669"/>
    <property type="project" value="InterPro"/>
</dbReference>
<evidence type="ECO:0000313" key="7">
    <source>
        <dbReference type="Proteomes" id="UP000269265"/>
    </source>
</evidence>
<evidence type="ECO:0000256" key="3">
    <source>
        <dbReference type="ARBA" id="ARBA00023125"/>
    </source>
</evidence>
<dbReference type="Pfam" id="PF03466">
    <property type="entry name" value="LysR_substrate"/>
    <property type="match status" value="1"/>
</dbReference>
<dbReference type="PANTHER" id="PTHR30537:SF5">
    <property type="entry name" value="HTH-TYPE TRANSCRIPTIONAL ACTIVATOR TTDR-RELATED"/>
    <property type="match status" value="1"/>
</dbReference>
<sequence>MDQLRSMRVFARVIDEGSFAAAARALDLAPAVVTRLVAELESHLGARLLNRTTRRLALTEIGQAYLQRVRTILTEVDEAESLAASQAAEPAGHLRVYIPPSISVWLAGRLGAFRQAYPGITLDWISPASAGGLDEGCDVSVLMSLQTEQLEGGFVARPLARTNVVICATPAYLAQHGHPQTPAELAQHDCLVAVSPISPREWFVRGAGGGEATALPMRVALTSNHVETLKAAALAGMGVVALPSYMLVDALRSGTLVRLLADTPVQRNYVVHAAYPSRQYLPARTRVFMDFLVSCFGGSLDSDPWLDSLVVR</sequence>
<evidence type="ECO:0000256" key="2">
    <source>
        <dbReference type="ARBA" id="ARBA00023015"/>
    </source>
</evidence>
<name>A0A426V6J9_9BURK</name>
<dbReference type="Pfam" id="PF00126">
    <property type="entry name" value="HTH_1"/>
    <property type="match status" value="1"/>
</dbReference>
<dbReference type="Gene3D" id="3.40.190.290">
    <property type="match status" value="1"/>
</dbReference>
<dbReference type="Proteomes" id="UP000269265">
    <property type="component" value="Unassembled WGS sequence"/>
</dbReference>